<keyword evidence="3" id="KW-1185">Reference proteome</keyword>
<feature type="region of interest" description="Disordered" evidence="1">
    <location>
        <begin position="1"/>
        <end position="69"/>
    </location>
</feature>
<dbReference type="EMBL" id="JAAIUW010000011">
    <property type="protein sequence ID" value="KAF7810311.1"/>
    <property type="molecule type" value="Genomic_DNA"/>
</dbReference>
<gene>
    <name evidence="2" type="ORF">G2W53_037054</name>
</gene>
<comment type="caution">
    <text evidence="2">The sequence shown here is derived from an EMBL/GenBank/DDBJ whole genome shotgun (WGS) entry which is preliminary data.</text>
</comment>
<protein>
    <submittedName>
        <fullName evidence="2">Uncharacterized protein</fullName>
    </submittedName>
</protein>
<feature type="compositionally biased region" description="Polar residues" evidence="1">
    <location>
        <begin position="27"/>
        <end position="50"/>
    </location>
</feature>
<sequence>MEAEIVEVERESEKSKKRGLQIRGENISKNLNSAPNQAIRTEQQNRNNRGPSGDETATDTDDETLAHWQ</sequence>
<evidence type="ECO:0000256" key="1">
    <source>
        <dbReference type="SAM" id="MobiDB-lite"/>
    </source>
</evidence>
<reference evidence="2" key="1">
    <citation type="submission" date="2020-09" db="EMBL/GenBank/DDBJ databases">
        <title>Genome-Enabled Discovery of Anthraquinone Biosynthesis in Senna tora.</title>
        <authorList>
            <person name="Kang S.-H."/>
            <person name="Pandey R.P."/>
            <person name="Lee C.-M."/>
            <person name="Sim J.-S."/>
            <person name="Jeong J.-T."/>
            <person name="Choi B.-S."/>
            <person name="Jung M."/>
            <person name="Ginzburg D."/>
            <person name="Zhao K."/>
            <person name="Won S.Y."/>
            <person name="Oh T.-J."/>
            <person name="Yu Y."/>
            <person name="Kim N.-H."/>
            <person name="Lee O.R."/>
            <person name="Lee T.-H."/>
            <person name="Bashyal P."/>
            <person name="Kim T.-S."/>
            <person name="Lee W.-H."/>
            <person name="Kawkins C."/>
            <person name="Kim C.-K."/>
            <person name="Kim J.S."/>
            <person name="Ahn B.O."/>
            <person name="Rhee S.Y."/>
            <person name="Sohng J.K."/>
        </authorList>
    </citation>
    <scope>NUCLEOTIDE SEQUENCE</scope>
    <source>
        <tissue evidence="2">Leaf</tissue>
    </source>
</reference>
<dbReference type="Proteomes" id="UP000634136">
    <property type="component" value="Unassembled WGS sequence"/>
</dbReference>
<dbReference type="AlphaFoldDB" id="A0A834SV39"/>
<name>A0A834SV39_9FABA</name>
<accession>A0A834SV39</accession>
<organism evidence="2 3">
    <name type="scientific">Senna tora</name>
    <dbReference type="NCBI Taxonomy" id="362788"/>
    <lineage>
        <taxon>Eukaryota</taxon>
        <taxon>Viridiplantae</taxon>
        <taxon>Streptophyta</taxon>
        <taxon>Embryophyta</taxon>
        <taxon>Tracheophyta</taxon>
        <taxon>Spermatophyta</taxon>
        <taxon>Magnoliopsida</taxon>
        <taxon>eudicotyledons</taxon>
        <taxon>Gunneridae</taxon>
        <taxon>Pentapetalae</taxon>
        <taxon>rosids</taxon>
        <taxon>fabids</taxon>
        <taxon>Fabales</taxon>
        <taxon>Fabaceae</taxon>
        <taxon>Caesalpinioideae</taxon>
        <taxon>Cassia clade</taxon>
        <taxon>Senna</taxon>
    </lineage>
</organism>
<proteinExistence type="predicted"/>
<evidence type="ECO:0000313" key="3">
    <source>
        <dbReference type="Proteomes" id="UP000634136"/>
    </source>
</evidence>
<evidence type="ECO:0000313" key="2">
    <source>
        <dbReference type="EMBL" id="KAF7810311.1"/>
    </source>
</evidence>